<feature type="transmembrane region" description="Helical" evidence="12">
    <location>
        <begin position="800"/>
        <end position="820"/>
    </location>
</feature>
<evidence type="ECO:0000256" key="11">
    <source>
        <dbReference type="ARBA" id="ARBA00023180"/>
    </source>
</evidence>
<dbReference type="InterPro" id="IPR017850">
    <property type="entry name" value="Alkaline_phosphatase_core_sf"/>
</dbReference>
<dbReference type="PANTHER" id="PTHR12250">
    <property type="entry name" value="PHOSPHATIDYLINOSITOL GLYCAN, CLASS N"/>
    <property type="match status" value="1"/>
</dbReference>
<dbReference type="CDD" id="cd16020">
    <property type="entry name" value="GPI_EPT_1"/>
    <property type="match status" value="1"/>
</dbReference>
<dbReference type="KEGG" id="zju:107415428"/>
<evidence type="ECO:0000256" key="12">
    <source>
        <dbReference type="RuleBase" id="RU367138"/>
    </source>
</evidence>
<proteinExistence type="inferred from homology"/>
<dbReference type="InterPro" id="IPR037671">
    <property type="entry name" value="PIGN_N"/>
</dbReference>
<dbReference type="EC" id="2.-.-.-" evidence="12"/>
<dbReference type="InParanoid" id="A0A6P3ZUS0"/>
<feature type="transmembrane region" description="Helical" evidence="12">
    <location>
        <begin position="586"/>
        <end position="605"/>
    </location>
</feature>
<evidence type="ECO:0000256" key="9">
    <source>
        <dbReference type="ARBA" id="ARBA00022989"/>
    </source>
</evidence>
<dbReference type="Pfam" id="PF04987">
    <property type="entry name" value="PigN"/>
    <property type="match status" value="1"/>
</dbReference>
<comment type="similarity">
    <text evidence="3 12">Belongs to the PIGG/PIGN/PIGO family. PIGN subfamily.</text>
</comment>
<feature type="transmembrane region" description="Helical" evidence="12">
    <location>
        <begin position="905"/>
        <end position="924"/>
    </location>
</feature>
<dbReference type="InterPro" id="IPR017852">
    <property type="entry name" value="GPI_EtnP_transferase_1_C"/>
</dbReference>
<feature type="transmembrane region" description="Helical" evidence="12">
    <location>
        <begin position="1010"/>
        <end position="1030"/>
    </location>
</feature>
<dbReference type="InterPro" id="IPR002591">
    <property type="entry name" value="Phosphodiest/P_Trfase"/>
</dbReference>
<feature type="region of interest" description="Disordered" evidence="13">
    <location>
        <begin position="28"/>
        <end position="52"/>
    </location>
</feature>
<evidence type="ECO:0000256" key="2">
    <source>
        <dbReference type="ARBA" id="ARBA00004687"/>
    </source>
</evidence>
<sequence length="1051" mass="119123">KEIGFRLSSLIQQRVLIKLEAEDISKEIEPSQGAKPNSDFSQPLPKNKAETNIRINKRTKKNMGRGDGILGIRDAAEGGSRATVTRRKKWLKRRERWLVVLGVVLHAVYMLSIFDIYFKTPIVHGMDPVTPRFQAPAKRLILLVADGLRADKFYEPDSEGNFRAPFLRSVIKEKGRWGVSHARPPTESRPGHVAIIAGFYEDPSAVTKGWKANPVEFDSVFNRSRHTFAFGSPDIVPIFCRALPHSTWNSYPHEFEDFATDASFLDEWSFDQFQSLLNRSNQDPKLKELLLQDNLVVFLHLLGCDSNGHAHKPYSSIYLNNVKVVDNIAARVYNLVEDYFKDNRTAYIFTADHGMSDKGSHGDGHPSNTDTPLVAWGAGVKYPRPISRSNLTDCGFRFIDEHMHDTPTPTEWGLHGIERVDVNQADIAPLMSTLLGLPCPVNSVGSLPLDYVNMSEEAEVEAVLANSKQVLSQFLYKSQMKQSNSLNFKPFKPLAHYSTMLNEIEYQISAKNHEAAMKLSEELRGLALQGLNYFQTYDWLMLMTVISLGYIGWMIYLVLHVLQSYTSLSGYPFRKEQTVHQTNDTTKVQLCGCLFMGVISILLFIERSPPLYHAYTTVTVFLWTQIFSEYQFIRALWNQLHGRRFYYIIKILGTCAVSVFILEFLVNSFTERQLYTWCFLIVGVIASLTLFKSLPWRSGIPLFACLACWFLSVFTLMPAEIPENNHLVIGSGVMIIMIGMAARWLDLHAEGNKYWLSICNHEMKTTSFPMLFQLQALLVGLSSVMVSLSTSHRIQKRELLALHQFINWFIAGFSMILPLFSANGLLSRLTSIFLGFAPTFLLLSIGYEAIFYGALALVLMAWILFENTLLYASKVKRSPASLQNVKDDVGLEFGNRYLQLSDVRIPLTFMVLFNVAFFGTGNFASIASFEISSVYRFITVFSPFLMAALLIFKLFIPFMLVICAFSAITKLNRLPRLGCYFLVIALSDVMTIHFFFLVRNKGSWMEIGNSISHFGIMSAQVVFVLLLFALTNIYTKDIHISSTHPSSRKAM</sequence>
<evidence type="ECO:0000256" key="8">
    <source>
        <dbReference type="ARBA" id="ARBA00022824"/>
    </source>
</evidence>
<dbReference type="GO" id="GO:0051377">
    <property type="term" value="F:mannose-ethanolamine phosphotransferase activity"/>
    <property type="evidence" value="ECO:0007669"/>
    <property type="project" value="UniProtKB-UniRule"/>
</dbReference>
<evidence type="ECO:0000256" key="6">
    <source>
        <dbReference type="ARBA" id="ARBA00022679"/>
    </source>
</evidence>
<accession>A0A6P3ZUS0</accession>
<comment type="function">
    <text evidence="12">Ethanolamine phosphate transferase involved in glycosylphosphatidylinositol-anchor biosynthesis. Transfers ethanolamine phosphate to the first alpha-1,4-linked mannose of the glycosylphosphatidylinositol precursor of GPI-anchor.</text>
</comment>
<keyword evidence="10 12" id="KW-0472">Membrane</keyword>
<evidence type="ECO:0000256" key="3">
    <source>
        <dbReference type="ARBA" id="ARBA00008400"/>
    </source>
</evidence>
<feature type="transmembrane region" description="Helical" evidence="12">
    <location>
        <begin position="645"/>
        <end position="662"/>
    </location>
</feature>
<organism evidence="15 16">
    <name type="scientific">Ziziphus jujuba</name>
    <name type="common">Chinese jujube</name>
    <name type="synonym">Ziziphus sativa</name>
    <dbReference type="NCBI Taxonomy" id="326968"/>
    <lineage>
        <taxon>Eukaryota</taxon>
        <taxon>Viridiplantae</taxon>
        <taxon>Streptophyta</taxon>
        <taxon>Embryophyta</taxon>
        <taxon>Tracheophyta</taxon>
        <taxon>Spermatophyta</taxon>
        <taxon>Magnoliopsida</taxon>
        <taxon>eudicotyledons</taxon>
        <taxon>Gunneridae</taxon>
        <taxon>Pentapetalae</taxon>
        <taxon>rosids</taxon>
        <taxon>fabids</taxon>
        <taxon>Rosales</taxon>
        <taxon>Rhamnaceae</taxon>
        <taxon>Paliureae</taxon>
        <taxon>Ziziphus</taxon>
    </lineage>
</organism>
<evidence type="ECO:0000256" key="7">
    <source>
        <dbReference type="ARBA" id="ARBA00022692"/>
    </source>
</evidence>
<evidence type="ECO:0000313" key="16">
    <source>
        <dbReference type="RefSeq" id="XP_015879234.3"/>
    </source>
</evidence>
<reference evidence="16" key="1">
    <citation type="submission" date="2025-08" db="UniProtKB">
        <authorList>
            <consortium name="RefSeq"/>
        </authorList>
    </citation>
    <scope>IDENTIFICATION</scope>
    <source>
        <tissue evidence="16">Seedling</tissue>
    </source>
</reference>
<dbReference type="RefSeq" id="XP_015879234.3">
    <property type="nucleotide sequence ID" value="XM_016023748.4"/>
</dbReference>
<feature type="non-terminal residue" evidence="16">
    <location>
        <position position="1"/>
    </location>
</feature>
<keyword evidence="7 12" id="KW-0812">Transmembrane</keyword>
<feature type="transmembrane region" description="Helical" evidence="12">
    <location>
        <begin position="97"/>
        <end position="118"/>
    </location>
</feature>
<feature type="transmembrane region" description="Helical" evidence="12">
    <location>
        <begin position="944"/>
        <end position="965"/>
    </location>
</feature>
<dbReference type="Gene3D" id="3.40.720.10">
    <property type="entry name" value="Alkaline Phosphatase, subunit A"/>
    <property type="match status" value="1"/>
</dbReference>
<dbReference type="GeneID" id="107415428"/>
<evidence type="ECO:0000256" key="5">
    <source>
        <dbReference type="ARBA" id="ARBA00022502"/>
    </source>
</evidence>
<feature type="transmembrane region" description="Helical" evidence="12">
    <location>
        <begin position="849"/>
        <end position="872"/>
    </location>
</feature>
<dbReference type="Proteomes" id="UP001652623">
    <property type="component" value="Chromosome 4"/>
</dbReference>
<evidence type="ECO:0000259" key="14">
    <source>
        <dbReference type="Pfam" id="PF04987"/>
    </source>
</evidence>
<name>A0A6P3ZUS0_ZIZJJ</name>
<feature type="transmembrane region" description="Helical" evidence="12">
    <location>
        <begin position="766"/>
        <end position="788"/>
    </location>
</feature>
<evidence type="ECO:0000256" key="13">
    <source>
        <dbReference type="SAM" id="MobiDB-lite"/>
    </source>
</evidence>
<evidence type="ECO:0000256" key="4">
    <source>
        <dbReference type="ARBA" id="ARBA00020831"/>
    </source>
</evidence>
<evidence type="ECO:0000256" key="1">
    <source>
        <dbReference type="ARBA" id="ARBA00004477"/>
    </source>
</evidence>
<dbReference type="SUPFAM" id="SSF53649">
    <property type="entry name" value="Alkaline phosphatase-like"/>
    <property type="match status" value="1"/>
</dbReference>
<keyword evidence="11" id="KW-0325">Glycoprotein</keyword>
<dbReference type="UniPathway" id="UPA00196"/>
<dbReference type="InterPro" id="IPR007070">
    <property type="entry name" value="GPI_EtnP_transferase_1"/>
</dbReference>
<feature type="transmembrane region" description="Helical" evidence="12">
    <location>
        <begin position="727"/>
        <end position="745"/>
    </location>
</feature>
<protein>
    <recommendedName>
        <fullName evidence="4 12">GPI ethanolamine phosphate transferase 1</fullName>
        <ecNumber evidence="12">2.-.-.-</ecNumber>
    </recommendedName>
</protein>
<dbReference type="AlphaFoldDB" id="A0A6P3ZUS0"/>
<keyword evidence="15" id="KW-1185">Reference proteome</keyword>
<feature type="transmembrane region" description="Helical" evidence="12">
    <location>
        <begin position="703"/>
        <end position="721"/>
    </location>
</feature>
<evidence type="ECO:0000256" key="10">
    <source>
        <dbReference type="ARBA" id="ARBA00023136"/>
    </source>
</evidence>
<keyword evidence="6 12" id="KW-0808">Transferase</keyword>
<dbReference type="PANTHER" id="PTHR12250:SF0">
    <property type="entry name" value="GPI ETHANOLAMINE PHOSPHATE TRANSFERASE 1"/>
    <property type="match status" value="1"/>
</dbReference>
<gene>
    <name evidence="16" type="primary">LOC107415428</name>
</gene>
<evidence type="ECO:0000313" key="15">
    <source>
        <dbReference type="Proteomes" id="UP001652623"/>
    </source>
</evidence>
<dbReference type="GO" id="GO:0005789">
    <property type="term" value="C:endoplasmic reticulum membrane"/>
    <property type="evidence" value="ECO:0007669"/>
    <property type="project" value="UniProtKB-SubCell"/>
</dbReference>
<comment type="subcellular location">
    <subcellularLocation>
        <location evidence="1 12">Endoplasmic reticulum membrane</location>
        <topology evidence="1 12">Multi-pass membrane protein</topology>
    </subcellularLocation>
</comment>
<feature type="transmembrane region" description="Helical" evidence="12">
    <location>
        <begin position="977"/>
        <end position="998"/>
    </location>
</feature>
<keyword evidence="9 12" id="KW-1133">Transmembrane helix</keyword>
<feature type="transmembrane region" description="Helical" evidence="12">
    <location>
        <begin position="674"/>
        <end position="691"/>
    </location>
</feature>
<feature type="transmembrane region" description="Helical" evidence="12">
    <location>
        <begin position="539"/>
        <end position="565"/>
    </location>
</feature>
<feature type="domain" description="GPI ethanolamine phosphate transferase 1 C-terminal" evidence="14">
    <location>
        <begin position="529"/>
        <end position="1003"/>
    </location>
</feature>
<keyword evidence="5 12" id="KW-0337">GPI-anchor biosynthesis</keyword>
<dbReference type="GO" id="GO:0006506">
    <property type="term" value="P:GPI anchor biosynthetic process"/>
    <property type="evidence" value="ECO:0007669"/>
    <property type="project" value="UniProtKB-UniPathway"/>
</dbReference>
<dbReference type="FunCoup" id="A0A6P3ZUS0">
    <property type="interactions" value="3043"/>
</dbReference>
<dbReference type="Pfam" id="PF01663">
    <property type="entry name" value="Phosphodiest"/>
    <property type="match status" value="1"/>
</dbReference>
<keyword evidence="8 12" id="KW-0256">Endoplasmic reticulum</keyword>
<comment type="pathway">
    <text evidence="2 12">Glycolipid biosynthesis; glycosylphosphatidylinositol-anchor biosynthesis.</text>
</comment>